<dbReference type="AlphaFoldDB" id="A0A5A7N5N5"/>
<evidence type="ECO:0000313" key="3">
    <source>
        <dbReference type="EMBL" id="GER03611.1"/>
    </source>
</evidence>
<dbReference type="EMBL" id="BKCN01000005">
    <property type="protein sequence ID" value="GER03611.1"/>
    <property type="molecule type" value="Genomic_DNA"/>
</dbReference>
<dbReference type="InterPro" id="IPR000073">
    <property type="entry name" value="AB_hydrolase_1"/>
</dbReference>
<dbReference type="RefSeq" id="WP_052371100.1">
    <property type="nucleotide sequence ID" value="NZ_BKCN01000005.1"/>
</dbReference>
<dbReference type="InterPro" id="IPR029058">
    <property type="entry name" value="AB_hydrolase_fold"/>
</dbReference>
<keyword evidence="1" id="KW-0732">Signal</keyword>
<feature type="domain" description="AB hydrolase-1" evidence="2">
    <location>
        <begin position="148"/>
        <end position="367"/>
    </location>
</feature>
<feature type="chain" id="PRO_5023149145" evidence="1">
    <location>
        <begin position="33"/>
        <end position="386"/>
    </location>
</feature>
<keyword evidence="3" id="KW-0378">Hydrolase</keyword>
<evidence type="ECO:0000259" key="2">
    <source>
        <dbReference type="Pfam" id="PF00561"/>
    </source>
</evidence>
<dbReference type="PANTHER" id="PTHR36837">
    <property type="entry name" value="POLY(3-HYDROXYALKANOATE) POLYMERASE SUBUNIT PHAC"/>
    <property type="match status" value="1"/>
</dbReference>
<name>A0A5A7N5N5_9PROT</name>
<evidence type="ECO:0000313" key="4">
    <source>
        <dbReference type="Proteomes" id="UP000324996"/>
    </source>
</evidence>
<proteinExistence type="predicted"/>
<dbReference type="Pfam" id="PF00561">
    <property type="entry name" value="Abhydrolase_1"/>
    <property type="match status" value="1"/>
</dbReference>
<dbReference type="PANTHER" id="PTHR36837:SF2">
    <property type="entry name" value="POLY(3-HYDROXYALKANOATE) POLYMERASE SUBUNIT PHAC"/>
    <property type="match status" value="1"/>
</dbReference>
<keyword evidence="4" id="KW-1185">Reference proteome</keyword>
<comment type="caution">
    <text evidence="3">The sequence shown here is derived from an EMBL/GenBank/DDBJ whole genome shotgun (WGS) entry which is preliminary data.</text>
</comment>
<sequence length="386" mass="41462">MTRGKQPPLRAGPKPLGLHLAMMSAAAMMAHAKNPAAGDKNGTDQLSLALQGIDLWRAHPFRRPDSGLVRRHPIGQSSLLDIAAARRKSSGGEDEKGQTPASRKPVLLVPSLINPPTILDLLPDNSLAGFLYDQGFAPMLLDWGAPGAMEHDFGLADYCARIHQMIDHLVEAWGGPVPVIGYCMGGTLALAAAGRAGAAVERLACLAAPWDFHADGAVHQGLARMAMPLLPLIAHLGEAPMDLIQSFFISLSPDAALRKFSHFARMPQDGPDARLFVALEDWLNEGPPLAGPAATEVLRDWYVLNSPMRGCWQMGSEMVSARDYAGPVFCAVPQNDRIVPPQSALGLVAGFHPDHLVRPSSGHVGMIVGRRARTDLWMPLSKWLQG</sequence>
<dbReference type="Gene3D" id="3.40.50.1820">
    <property type="entry name" value="alpha/beta hydrolase"/>
    <property type="match status" value="1"/>
</dbReference>
<evidence type="ECO:0000256" key="1">
    <source>
        <dbReference type="SAM" id="SignalP"/>
    </source>
</evidence>
<protein>
    <submittedName>
        <fullName evidence="3">Alpha/beta hydrolase</fullName>
    </submittedName>
</protein>
<dbReference type="GO" id="GO:0016787">
    <property type="term" value="F:hydrolase activity"/>
    <property type="evidence" value="ECO:0007669"/>
    <property type="project" value="UniProtKB-KW"/>
</dbReference>
<gene>
    <name evidence="3" type="ORF">JCM17846_12930</name>
</gene>
<dbReference type="InterPro" id="IPR051321">
    <property type="entry name" value="PHA/PHB_synthase"/>
</dbReference>
<accession>A0A5A7N5N5</accession>
<feature type="signal peptide" evidence="1">
    <location>
        <begin position="1"/>
        <end position="32"/>
    </location>
</feature>
<dbReference type="SUPFAM" id="SSF53474">
    <property type="entry name" value="alpha/beta-Hydrolases"/>
    <property type="match status" value="1"/>
</dbReference>
<reference evidence="3 4" key="1">
    <citation type="submission" date="2019-09" db="EMBL/GenBank/DDBJ databases">
        <title>NBRP : Genome information of microbial organism related human and environment.</title>
        <authorList>
            <person name="Hattori M."/>
            <person name="Oshima K."/>
            <person name="Inaba H."/>
            <person name="Suda W."/>
            <person name="Sakamoto M."/>
            <person name="Iino T."/>
            <person name="Kitahara M."/>
            <person name="Oshida Y."/>
            <person name="Iida T."/>
            <person name="Kudo T."/>
            <person name="Itoh T."/>
            <person name="Ohkuma M."/>
        </authorList>
    </citation>
    <scope>NUCLEOTIDE SEQUENCE [LARGE SCALE GENOMIC DNA]</scope>
    <source>
        <strain evidence="3 4">Q-1</strain>
    </source>
</reference>
<organism evidence="3 4">
    <name type="scientific">Iodidimonas nitroreducens</name>
    <dbReference type="NCBI Taxonomy" id="1236968"/>
    <lineage>
        <taxon>Bacteria</taxon>
        <taxon>Pseudomonadati</taxon>
        <taxon>Pseudomonadota</taxon>
        <taxon>Alphaproteobacteria</taxon>
        <taxon>Iodidimonadales</taxon>
        <taxon>Iodidimonadaceae</taxon>
        <taxon>Iodidimonas</taxon>
    </lineage>
</organism>
<dbReference type="Proteomes" id="UP000324996">
    <property type="component" value="Unassembled WGS sequence"/>
</dbReference>